<accession>A0AB74J1D0</accession>
<evidence type="ECO:0000313" key="2">
    <source>
        <dbReference type="EMBL" id="THW45156.1"/>
    </source>
</evidence>
<evidence type="ECO:0000313" key="3">
    <source>
        <dbReference type="Proteomes" id="UP000309076"/>
    </source>
</evidence>
<proteinExistence type="predicted"/>
<dbReference type="AlphaFoldDB" id="A0AB74J1D0"/>
<reference evidence="2 3" key="1">
    <citation type="submission" date="2018-10" db="EMBL/GenBank/DDBJ databases">
        <title>Fifty Aureobasidium pullulans genomes reveal a recombining polyextremotolerant generalist.</title>
        <authorList>
            <person name="Gostincar C."/>
            <person name="Turk M."/>
            <person name="Zajc J."/>
            <person name="Gunde-Cimerman N."/>
        </authorList>
    </citation>
    <scope>NUCLEOTIDE SEQUENCE [LARGE SCALE GENOMIC DNA]</scope>
    <source>
        <strain evidence="2 3">EXF-10796</strain>
    </source>
</reference>
<sequence>MFTSDAAPTWEQVMTVINETTAQYEFPARRSRFSTSQHVKPVATGAADVKAITDSDDVARQPADDAIITSQAVSVAGQPDSQRAKTDDESPRSSTTSFRLRSQSDTLIAALKALIEAQEHSIAALKAVLSAHLATPAADQASNNQGLTTSEANHEDLGCH</sequence>
<organism evidence="2 3">
    <name type="scientific">Aureobasidium pullulans</name>
    <name type="common">Black yeast</name>
    <name type="synonym">Pullularia pullulans</name>
    <dbReference type="NCBI Taxonomy" id="5580"/>
    <lineage>
        <taxon>Eukaryota</taxon>
        <taxon>Fungi</taxon>
        <taxon>Dikarya</taxon>
        <taxon>Ascomycota</taxon>
        <taxon>Pezizomycotina</taxon>
        <taxon>Dothideomycetes</taxon>
        <taxon>Dothideomycetidae</taxon>
        <taxon>Dothideales</taxon>
        <taxon>Saccotheciaceae</taxon>
        <taxon>Aureobasidium</taxon>
    </lineage>
</organism>
<feature type="region of interest" description="Disordered" evidence="1">
    <location>
        <begin position="137"/>
        <end position="160"/>
    </location>
</feature>
<gene>
    <name evidence="2" type="ORF">D6D21_04541</name>
</gene>
<dbReference type="EMBL" id="QZAM01000073">
    <property type="protein sequence ID" value="THW45156.1"/>
    <property type="molecule type" value="Genomic_DNA"/>
</dbReference>
<protein>
    <submittedName>
        <fullName evidence="2">Uncharacterized protein</fullName>
    </submittedName>
</protein>
<evidence type="ECO:0000256" key="1">
    <source>
        <dbReference type="SAM" id="MobiDB-lite"/>
    </source>
</evidence>
<name>A0AB74J1D0_AURPU</name>
<feature type="compositionally biased region" description="Basic and acidic residues" evidence="1">
    <location>
        <begin position="82"/>
        <end position="91"/>
    </location>
</feature>
<feature type="region of interest" description="Disordered" evidence="1">
    <location>
        <begin position="69"/>
        <end position="99"/>
    </location>
</feature>
<dbReference type="Proteomes" id="UP000309076">
    <property type="component" value="Unassembled WGS sequence"/>
</dbReference>
<feature type="compositionally biased region" description="Polar residues" evidence="1">
    <location>
        <begin position="140"/>
        <end position="151"/>
    </location>
</feature>
<comment type="caution">
    <text evidence="2">The sequence shown here is derived from an EMBL/GenBank/DDBJ whole genome shotgun (WGS) entry which is preliminary data.</text>
</comment>